<reference evidence="1 2" key="1">
    <citation type="submission" date="2016-05" db="EMBL/GenBank/DDBJ databases">
        <title>Paenibacillus oryzae. sp. nov., isolated from the rice root.</title>
        <authorList>
            <person name="Zhang J."/>
            <person name="Zhang X."/>
        </authorList>
    </citation>
    <scope>NUCLEOTIDE SEQUENCE [LARGE SCALE GENOMIC DNA]</scope>
    <source>
        <strain evidence="1 2">1DrF-4</strain>
    </source>
</reference>
<proteinExistence type="predicted"/>
<name>A0A1A5YLV7_9BACL</name>
<dbReference type="RefSeq" id="WP_068681434.1">
    <property type="nucleotide sequence ID" value="NZ_LYPA01000045.1"/>
</dbReference>
<gene>
    <name evidence="1" type="ORF">A7K91_07015</name>
</gene>
<comment type="caution">
    <text evidence="1">The sequence shown here is derived from an EMBL/GenBank/DDBJ whole genome shotgun (WGS) entry which is preliminary data.</text>
</comment>
<evidence type="ECO:0000313" key="2">
    <source>
        <dbReference type="Proteomes" id="UP000092024"/>
    </source>
</evidence>
<accession>A0A1A5YLV7</accession>
<keyword evidence="2" id="KW-1185">Reference proteome</keyword>
<protein>
    <submittedName>
        <fullName evidence="1">Uncharacterized protein</fullName>
    </submittedName>
</protein>
<dbReference type="AlphaFoldDB" id="A0A1A5YLV7"/>
<dbReference type="EMBL" id="LYPA01000045">
    <property type="protein sequence ID" value="OBR66599.1"/>
    <property type="molecule type" value="Genomic_DNA"/>
</dbReference>
<evidence type="ECO:0000313" key="1">
    <source>
        <dbReference type="EMBL" id="OBR66599.1"/>
    </source>
</evidence>
<dbReference type="Proteomes" id="UP000092024">
    <property type="component" value="Unassembled WGS sequence"/>
</dbReference>
<dbReference type="STRING" id="1844972.A7K91_07015"/>
<sequence length="181" mass="21484">MFLYHYFDNTIGSFVSLSDLPVEEAKLVLDKIKKNKPHSQSSKRHDNYVEYRRNCENIIRTEFIKQGGTVNRLTPHYMVVEHSPWLSTWFENSAYIKIPAMEFDLKTVSFTYGDSMPTFSPIVNDGKEYRRKVYTYDEILLIIKKYGLPQDWNDDGKHGPERYIEAHIWSDETIDRYRTGR</sequence>
<dbReference type="OrthoDB" id="510867at2"/>
<organism evidence="1 2">
    <name type="scientific">Paenibacillus oryzae</name>
    <dbReference type="NCBI Taxonomy" id="1844972"/>
    <lineage>
        <taxon>Bacteria</taxon>
        <taxon>Bacillati</taxon>
        <taxon>Bacillota</taxon>
        <taxon>Bacilli</taxon>
        <taxon>Bacillales</taxon>
        <taxon>Paenibacillaceae</taxon>
        <taxon>Paenibacillus</taxon>
    </lineage>
</organism>